<proteinExistence type="predicted"/>
<dbReference type="SUPFAM" id="SSF140693">
    <property type="entry name" value="IpaD-like"/>
    <property type="match status" value="1"/>
</dbReference>
<dbReference type="Proteomes" id="UP001054945">
    <property type="component" value="Unassembled WGS sequence"/>
</dbReference>
<feature type="coiled-coil region" evidence="1">
    <location>
        <begin position="6"/>
        <end position="44"/>
    </location>
</feature>
<evidence type="ECO:0000313" key="2">
    <source>
        <dbReference type="EMBL" id="GIX92584.1"/>
    </source>
</evidence>
<name>A0AAV4P7G2_CAEEX</name>
<dbReference type="EMBL" id="BPLR01021703">
    <property type="protein sequence ID" value="GIX92584.1"/>
    <property type="molecule type" value="Genomic_DNA"/>
</dbReference>
<comment type="caution">
    <text evidence="2">The sequence shown here is derived from an EMBL/GenBank/DDBJ whole genome shotgun (WGS) entry which is preliminary data.</text>
</comment>
<evidence type="ECO:0000256" key="1">
    <source>
        <dbReference type="SAM" id="Coils"/>
    </source>
</evidence>
<dbReference type="AlphaFoldDB" id="A0AAV4P7G2"/>
<dbReference type="InterPro" id="IPR036708">
    <property type="entry name" value="BipD-like_sf"/>
</dbReference>
<organism evidence="2 3">
    <name type="scientific">Caerostris extrusa</name>
    <name type="common">Bark spider</name>
    <name type="synonym">Caerostris bankana</name>
    <dbReference type="NCBI Taxonomy" id="172846"/>
    <lineage>
        <taxon>Eukaryota</taxon>
        <taxon>Metazoa</taxon>
        <taxon>Ecdysozoa</taxon>
        <taxon>Arthropoda</taxon>
        <taxon>Chelicerata</taxon>
        <taxon>Arachnida</taxon>
        <taxon>Araneae</taxon>
        <taxon>Araneomorphae</taxon>
        <taxon>Entelegynae</taxon>
        <taxon>Araneoidea</taxon>
        <taxon>Araneidae</taxon>
        <taxon>Caerostris</taxon>
    </lineage>
</organism>
<dbReference type="Gene3D" id="1.20.58.60">
    <property type="match status" value="1"/>
</dbReference>
<evidence type="ECO:0000313" key="3">
    <source>
        <dbReference type="Proteomes" id="UP001054945"/>
    </source>
</evidence>
<accession>A0AAV4P7G2</accession>
<feature type="coiled-coil region" evidence="1">
    <location>
        <begin position="76"/>
        <end position="134"/>
    </location>
</feature>
<protein>
    <submittedName>
        <fullName evidence="2">Nesprin-1</fullName>
    </submittedName>
</protein>
<reference evidence="2 3" key="1">
    <citation type="submission" date="2021-06" db="EMBL/GenBank/DDBJ databases">
        <title>Caerostris extrusa draft genome.</title>
        <authorList>
            <person name="Kono N."/>
            <person name="Arakawa K."/>
        </authorList>
    </citation>
    <scope>NUCLEOTIDE SEQUENCE [LARGE SCALE GENOMIC DNA]</scope>
</reference>
<gene>
    <name evidence="2" type="primary">Syne1_1</name>
    <name evidence="2" type="ORF">CEXT_265731</name>
</gene>
<dbReference type="Gene3D" id="1.10.287.1490">
    <property type="match status" value="1"/>
</dbReference>
<keyword evidence="3" id="KW-1185">Reference proteome</keyword>
<keyword evidence="1" id="KW-0175">Coiled coil</keyword>
<sequence>MKSGNRMQLENDLRNLKERLHRVEDALSEKLQMLDEAIAQQREQKWQFDESSRKLEEIREEIVHLSKPLGPYTSDAEFVLENYEKLLHRLLDLNERLQSIKPLSSFVDVYSNLIEKYSEVIQQVQDKLAKAKQSLSIRDQYHTLVKEINETIYTCNDNLTTVNAETLPADKKLTKYQTLLDDITHCEATYTKASDKRECSWWLTKRNVCHAIPASFETVLERSPKEINKHKDLASDLKKCLNEASTLTNQIDVELQSGNLPGSFLEQVEECNLFQQTLVMAMEEQLQYLKSAFDIRKEFEKLAESLNKWLNGAEQMLDVSTAGVDFQNLDSTYNELQKYFSDISTYENQLSDIQKLGSQIHPTLLEDQVSLLESEIDSLKKKLSKILNMADRTITEVEVDCILWKEYRELVDTIFKFLKTPIPAEKPASVSAINAVHQETVSPCSRNAEEPDFDQRIERESPIFESKSQCALCQCHQQGVVQYQQPVAGSSVCFGKSNFSPDGSSESMGGVF</sequence>
<dbReference type="SUPFAM" id="SSF46966">
    <property type="entry name" value="Spectrin repeat"/>
    <property type="match status" value="1"/>
</dbReference>